<name>A0ABV8FP52_9ACTN</name>
<reference evidence="3" key="1">
    <citation type="journal article" date="2019" name="Int. J. Syst. Evol. Microbiol.">
        <title>The Global Catalogue of Microorganisms (GCM) 10K type strain sequencing project: providing services to taxonomists for standard genome sequencing and annotation.</title>
        <authorList>
            <consortium name="The Broad Institute Genomics Platform"/>
            <consortium name="The Broad Institute Genome Sequencing Center for Infectious Disease"/>
            <person name="Wu L."/>
            <person name="Ma J."/>
        </authorList>
    </citation>
    <scope>NUCLEOTIDE SEQUENCE [LARGE SCALE GENOMIC DNA]</scope>
    <source>
        <strain evidence="3">TBRC 1826</strain>
    </source>
</reference>
<evidence type="ECO:0000256" key="1">
    <source>
        <dbReference type="SAM" id="Phobius"/>
    </source>
</evidence>
<feature type="transmembrane region" description="Helical" evidence="1">
    <location>
        <begin position="146"/>
        <end position="165"/>
    </location>
</feature>
<protein>
    <recommendedName>
        <fullName evidence="4">DUF4386 family protein</fullName>
    </recommendedName>
</protein>
<comment type="caution">
    <text evidence="2">The sequence shown here is derived from an EMBL/GenBank/DDBJ whole genome shotgun (WGS) entry which is preliminary data.</text>
</comment>
<dbReference type="EMBL" id="JBHSBH010000010">
    <property type="protein sequence ID" value="MFC3997637.1"/>
    <property type="molecule type" value="Genomic_DNA"/>
</dbReference>
<feature type="transmembrane region" description="Helical" evidence="1">
    <location>
        <begin position="204"/>
        <end position="227"/>
    </location>
</feature>
<dbReference type="RefSeq" id="WP_378534737.1">
    <property type="nucleotide sequence ID" value="NZ_JBHSBH010000010.1"/>
</dbReference>
<organism evidence="2 3">
    <name type="scientific">Nocardiopsis sediminis</name>
    <dbReference type="NCBI Taxonomy" id="1778267"/>
    <lineage>
        <taxon>Bacteria</taxon>
        <taxon>Bacillati</taxon>
        <taxon>Actinomycetota</taxon>
        <taxon>Actinomycetes</taxon>
        <taxon>Streptosporangiales</taxon>
        <taxon>Nocardiopsidaceae</taxon>
        <taxon>Nocardiopsis</taxon>
    </lineage>
</organism>
<feature type="transmembrane region" description="Helical" evidence="1">
    <location>
        <begin position="64"/>
        <end position="89"/>
    </location>
</feature>
<keyword evidence="1" id="KW-1133">Transmembrane helix</keyword>
<feature type="transmembrane region" description="Helical" evidence="1">
    <location>
        <begin position="177"/>
        <end position="198"/>
    </location>
</feature>
<proteinExistence type="predicted"/>
<dbReference type="Proteomes" id="UP001595847">
    <property type="component" value="Unassembled WGS sequence"/>
</dbReference>
<accession>A0ABV8FP52</accession>
<feature type="transmembrane region" description="Helical" evidence="1">
    <location>
        <begin position="20"/>
        <end position="44"/>
    </location>
</feature>
<gene>
    <name evidence="2" type="ORF">ACFOVU_17015</name>
</gene>
<keyword evidence="3" id="KW-1185">Reference proteome</keyword>
<evidence type="ECO:0008006" key="4">
    <source>
        <dbReference type="Google" id="ProtNLM"/>
    </source>
</evidence>
<evidence type="ECO:0000313" key="3">
    <source>
        <dbReference type="Proteomes" id="UP001595847"/>
    </source>
</evidence>
<keyword evidence="1" id="KW-0812">Transmembrane</keyword>
<keyword evidence="1" id="KW-0472">Membrane</keyword>
<sequence length="246" mass="25213">MPRKTERGSVAAAAMPFSRVCGIAALGFAALIVLANVIAVPAGLPHSGATPADVTAFFGTRGDIIGVSSALTPAAWVLATLFGAGAVAAVRRSESDRGEAWSLLGFAGLVMQNSAFAAIIALRLALTSTAPDDGATTAGLWALHDALFTLNGTFLAIALVGLSTGGRRSGLITTWHFALGLLSATLMFTSATLTPLVTEHGGPFGLLGLTGWLLWVAWITAYGIALIRRPGHRRPSTAVRAALGRV</sequence>
<feature type="transmembrane region" description="Helical" evidence="1">
    <location>
        <begin position="101"/>
        <end position="126"/>
    </location>
</feature>
<evidence type="ECO:0000313" key="2">
    <source>
        <dbReference type="EMBL" id="MFC3997637.1"/>
    </source>
</evidence>